<evidence type="ECO:0000313" key="3">
    <source>
        <dbReference type="Proteomes" id="UP000451471"/>
    </source>
</evidence>
<organism evidence="2 3">
    <name type="scientific">Halomarina oriensis</name>
    <dbReference type="NCBI Taxonomy" id="671145"/>
    <lineage>
        <taxon>Archaea</taxon>
        <taxon>Methanobacteriati</taxon>
        <taxon>Methanobacteriota</taxon>
        <taxon>Stenosarchaea group</taxon>
        <taxon>Halobacteria</taxon>
        <taxon>Halobacteriales</taxon>
        <taxon>Natronomonadaceae</taxon>
        <taxon>Halomarina</taxon>
    </lineage>
</organism>
<feature type="region of interest" description="Disordered" evidence="1">
    <location>
        <begin position="1"/>
        <end position="31"/>
    </location>
</feature>
<evidence type="ECO:0000313" key="2">
    <source>
        <dbReference type="EMBL" id="MWG36203.1"/>
    </source>
</evidence>
<proteinExistence type="predicted"/>
<accession>A0A6B0GUD4</accession>
<name>A0A6B0GUD4_9EURY</name>
<dbReference type="RefSeq" id="WP_158205864.1">
    <property type="nucleotide sequence ID" value="NZ_WSZK01000031.1"/>
</dbReference>
<dbReference type="Proteomes" id="UP000451471">
    <property type="component" value="Unassembled WGS sequence"/>
</dbReference>
<sequence length="77" mass="8620">MPGTTLSERQRKGLPSTEKTRTDTECPQGCADPMGGMRRVVEHTGDIRYAEIYGEVVADERVERYLECGICGWVVDL</sequence>
<protein>
    <submittedName>
        <fullName evidence="2">Uncharacterized protein</fullName>
    </submittedName>
</protein>
<comment type="caution">
    <text evidence="2">The sequence shown here is derived from an EMBL/GenBank/DDBJ whole genome shotgun (WGS) entry which is preliminary data.</text>
</comment>
<dbReference type="EMBL" id="WSZK01000031">
    <property type="protein sequence ID" value="MWG36203.1"/>
    <property type="molecule type" value="Genomic_DNA"/>
</dbReference>
<reference evidence="2 3" key="1">
    <citation type="submission" date="2019-12" db="EMBL/GenBank/DDBJ databases">
        <title>Halocatena pleomorpha gen. nov. sp. nov., an extremely halophilic archaeon of family Halobacteriaceae isolated from saltpan soil.</title>
        <authorList>
            <person name="Pal Y."/>
            <person name="Verma A."/>
            <person name="Krishnamurthi S."/>
            <person name="Kumar P."/>
        </authorList>
    </citation>
    <scope>NUCLEOTIDE SEQUENCE [LARGE SCALE GENOMIC DNA]</scope>
    <source>
        <strain evidence="2 3">JCM 16495</strain>
    </source>
</reference>
<keyword evidence="3" id="KW-1185">Reference proteome</keyword>
<evidence type="ECO:0000256" key="1">
    <source>
        <dbReference type="SAM" id="MobiDB-lite"/>
    </source>
</evidence>
<dbReference type="AlphaFoldDB" id="A0A6B0GUD4"/>
<gene>
    <name evidence="2" type="ORF">GQS65_17215</name>
</gene>